<feature type="region of interest" description="Disordered" evidence="1">
    <location>
        <begin position="1"/>
        <end position="34"/>
    </location>
</feature>
<proteinExistence type="predicted"/>
<evidence type="ECO:0000256" key="1">
    <source>
        <dbReference type="SAM" id="MobiDB-lite"/>
    </source>
</evidence>
<dbReference type="AlphaFoldDB" id="A0A218ZA47"/>
<accession>A0A218ZA47</accession>
<sequence length="241" mass="25779">MSWSSFCDTFNPKGPQGPKGGKDEESAIVNGRRPGHFDNPGTLKVKGRTHLRCRGLSPMLRVGAAARMASRLHFHSQHCLSSGSAQSPSPIIHASEALLEMALSPSAGDSPRGQELVTRFSRLGSRDAMEARRGASLTDMEIDPQGEGSLGSKAGLMGGVIWVSALIILTYLTDGRGASACFITDAWIGTFIRGSTAAPNEQPGKHFTGPREFEVQLQRCLVCVGWQAPGSQNVTHHTSVW</sequence>
<gene>
    <name evidence="2" type="ORF">B2J93_4184</name>
</gene>
<organism evidence="2 3">
    <name type="scientific">Diplocarpon coronariae</name>
    <dbReference type="NCBI Taxonomy" id="2795749"/>
    <lineage>
        <taxon>Eukaryota</taxon>
        <taxon>Fungi</taxon>
        <taxon>Dikarya</taxon>
        <taxon>Ascomycota</taxon>
        <taxon>Pezizomycotina</taxon>
        <taxon>Leotiomycetes</taxon>
        <taxon>Helotiales</taxon>
        <taxon>Drepanopezizaceae</taxon>
        <taxon>Diplocarpon</taxon>
    </lineage>
</organism>
<dbReference type="EMBL" id="MZNU01000091">
    <property type="protein sequence ID" value="OWP04858.1"/>
    <property type="molecule type" value="Genomic_DNA"/>
</dbReference>
<reference evidence="2 3" key="1">
    <citation type="submission" date="2017-04" db="EMBL/GenBank/DDBJ databases">
        <title>Draft genome sequence of Marssonina coronaria NL1: causal agent of apple blotch.</title>
        <authorList>
            <person name="Cheng Q."/>
        </authorList>
    </citation>
    <scope>NUCLEOTIDE SEQUENCE [LARGE SCALE GENOMIC DNA]</scope>
    <source>
        <strain evidence="2 3">NL1</strain>
    </source>
</reference>
<evidence type="ECO:0000313" key="2">
    <source>
        <dbReference type="EMBL" id="OWP04858.1"/>
    </source>
</evidence>
<comment type="caution">
    <text evidence="2">The sequence shown here is derived from an EMBL/GenBank/DDBJ whole genome shotgun (WGS) entry which is preliminary data.</text>
</comment>
<dbReference type="Proteomes" id="UP000242519">
    <property type="component" value="Unassembled WGS sequence"/>
</dbReference>
<name>A0A218ZA47_9HELO</name>
<protein>
    <submittedName>
        <fullName evidence="2">Uncharacterized protein</fullName>
    </submittedName>
</protein>
<dbReference type="InParanoid" id="A0A218ZA47"/>
<keyword evidence="3" id="KW-1185">Reference proteome</keyword>
<evidence type="ECO:0000313" key="3">
    <source>
        <dbReference type="Proteomes" id="UP000242519"/>
    </source>
</evidence>